<keyword evidence="12 33" id="KW-1162">Viral penetration into host cytoplasm</keyword>
<evidence type="ECO:0000256" key="26">
    <source>
        <dbReference type="ARBA" id="ARBA00023139"/>
    </source>
</evidence>
<evidence type="ECO:0000256" key="25">
    <source>
        <dbReference type="ARBA" id="ARBA00023136"/>
    </source>
</evidence>
<dbReference type="Gene3D" id="1.20.5.490">
    <property type="entry name" value="Single helix bin"/>
    <property type="match status" value="1"/>
</dbReference>
<dbReference type="GO" id="GO:0055036">
    <property type="term" value="C:virion membrane"/>
    <property type="evidence" value="ECO:0007669"/>
    <property type="project" value="UniProtKB-SubCell"/>
</dbReference>
<evidence type="ECO:0000256" key="33">
    <source>
        <dbReference type="HAMAP-Rule" id="MF_04083"/>
    </source>
</evidence>
<evidence type="ECO:0000256" key="1">
    <source>
        <dbReference type="ARBA" id="ARBA00004402"/>
    </source>
</evidence>
<dbReference type="InterPro" id="IPR036377">
    <property type="entry name" value="Gp120_core_sf"/>
</dbReference>
<evidence type="ECO:0000256" key="18">
    <source>
        <dbReference type="ARBA" id="ARBA00022844"/>
    </source>
</evidence>
<protein>
    <recommendedName>
        <fullName evidence="33">Envelope glycoprotein gp160</fullName>
    </recommendedName>
    <alternativeName>
        <fullName evidence="33">Env polyprotein</fullName>
    </alternativeName>
    <component>
        <recommendedName>
            <fullName evidence="33">Surface protein gp120</fullName>
            <shortName evidence="33">SU</shortName>
        </recommendedName>
        <alternativeName>
            <fullName evidence="33">Glycoprotein 120</fullName>
            <shortName evidence="33">gp120</shortName>
        </alternativeName>
    </component>
    <component>
        <recommendedName>
            <fullName evidence="33">Transmembrane protein gp41</fullName>
            <shortName evidence="33">TM</shortName>
        </recommendedName>
        <alternativeName>
            <fullName evidence="33">Glycoprotein 41</fullName>
            <shortName evidence="33">gp41</shortName>
        </alternativeName>
    </component>
</protein>
<comment type="similarity">
    <text evidence="33">Belongs to the HIV-1 env protein family.</text>
</comment>
<feature type="topological domain" description="Cytoplasmic" evidence="33">
    <location>
        <begin position="703"/>
        <end position="853"/>
    </location>
</feature>
<dbReference type="GO" id="GO:0020002">
    <property type="term" value="C:host cell plasma membrane"/>
    <property type="evidence" value="ECO:0007669"/>
    <property type="project" value="UniProtKB-SubCell"/>
</dbReference>
<comment type="domain">
    <text evidence="33">The YXXL motif is involved in determining the exact site of viral release at the surface of infected mononuclear cells and promotes endocytosis. YXXL and di-leucine endocytosis motifs interact directly or indirectly with the clathrin adapter complexes, opperate independently, and their activities are not additive.</text>
</comment>
<evidence type="ECO:0000256" key="28">
    <source>
        <dbReference type="ARBA" id="ARBA00023180"/>
    </source>
</evidence>
<comment type="PTM">
    <text evidence="33">Specific enzymatic cleavages in vivo yield mature proteins. Envelope glycoproteins are synthesized as a inactive precursor that is heavily N-glycosylated and processed likely by host cell furin in the Golgi to yield the mature SU and TM proteins. The cleavage site between SU and TM requires the minimal sequence [KR]-X-[KR]-R. About 2 of the 9 disulfide bonds of gp41 are reduced by P4HB/PDI, following binding to CD4 receptor.</text>
</comment>
<evidence type="ECO:0000256" key="17">
    <source>
        <dbReference type="ARBA" id="ARBA00022804"/>
    </source>
</evidence>
<feature type="transmembrane region" description="Helical" evidence="34">
    <location>
        <begin position="509"/>
        <end position="532"/>
    </location>
</feature>
<comment type="subcellular location">
    <subcellularLocation>
        <location evidence="3">Host cell membrane</location>
        <topology evidence="3">Peripheral membrane protein</topology>
    </subcellularLocation>
    <subcellularLocation>
        <location evidence="1">Host cell membrane</location>
        <topology evidence="1">Single-pass type I membrane protein</topology>
    </subcellularLocation>
    <subcellularLocation>
        <location evidence="2">Host endosome membrane</location>
        <topology evidence="2">Peripheral membrane protein</topology>
    </subcellularLocation>
    <subcellularLocation>
        <location evidence="5">Host endosome membrane</location>
        <topology evidence="5">Single-pass type I membrane protein</topology>
    </subcellularLocation>
    <subcellularLocation>
        <location evidence="6">Virion membrane</location>
        <topology evidence="6">Peripheral membrane protein</topology>
    </subcellularLocation>
    <subcellularLocation>
        <location evidence="4">Virion membrane</location>
        <topology evidence="4">Single-pass type I membrane protein</topology>
    </subcellularLocation>
</comment>
<dbReference type="GO" id="GO:0044175">
    <property type="term" value="C:host cell endosome membrane"/>
    <property type="evidence" value="ECO:0007669"/>
    <property type="project" value="UniProtKB-SubCell"/>
</dbReference>
<dbReference type="FunFam" id="2.170.40.20:FF:000001">
    <property type="entry name" value="Envelope glycoprotein gp160"/>
    <property type="match status" value="1"/>
</dbReference>
<keyword evidence="30 33" id="KW-0449">Lipoprotein</keyword>
<comment type="function">
    <text evidence="33">Envelope glycoprotein gp160: Oligomerizes in the host endoplasmic reticulum into predominantly trimers. In a second time, gp160 transits in the host Golgi, where glycosylation is completed. The precursor is then proteolytically cleaved in the trans-Golgi and thereby activated by cellular furin or furin-like proteases to produce gp120 and gp41.</text>
</comment>
<feature type="domain" description="Human immunodeficiency virus 1 envelope glycoprotein Gp120" evidence="36">
    <location>
        <begin position="31"/>
        <end position="140"/>
    </location>
</feature>
<comment type="miscellaneous">
    <text evidence="33">HIV-1 lineages are divided in three main groups, M (for Major), O (for Outlier), and N (for New, or Non-M, Non-O). The vast majority of strains found worldwide belong to the group M. Group O seems to be endemic to and largely confined to Cameroon and neighboring countries in West Central Africa, where these viruses represent a small minority of HIV-1 strains. The group N is represented by a limited number of isolates from Cameroonian persons. The group M is further subdivided in 9 clades or subtypes (A to D, F to H, J and K).</text>
</comment>
<keyword evidence="15 33" id="KW-0053">Apoptosis</keyword>
<keyword evidence="8 33" id="KW-1170">Fusion of virus membrane with host endosomal membrane</keyword>
<feature type="lipid moiety-binding region" description="S-palmitoyl cysteine; by host" evidence="33">
    <location>
        <position position="761"/>
    </location>
</feature>
<organism evidence="38">
    <name type="scientific">Human immunodeficiency virus type 1</name>
    <name type="common">HIV-1</name>
    <dbReference type="NCBI Taxonomy" id="11676"/>
    <lineage>
        <taxon>Viruses</taxon>
        <taxon>Riboviria</taxon>
        <taxon>Pararnavirae</taxon>
        <taxon>Artverviricota</taxon>
        <taxon>Revtraviricetes</taxon>
        <taxon>Ortervirales</taxon>
        <taxon>Retroviridae</taxon>
        <taxon>Orthoretrovirinae</taxon>
        <taxon>Lentivirus</taxon>
        <taxon>Lentivirus humimdef1</taxon>
    </lineage>
</organism>
<evidence type="ECO:0000256" key="3">
    <source>
        <dbReference type="ARBA" id="ARBA00004505"/>
    </source>
</evidence>
<dbReference type="InterPro" id="IPR000777">
    <property type="entry name" value="HIV1_Gp120"/>
</dbReference>
<dbReference type="GO" id="GO:0075512">
    <property type="term" value="P:clathrin-dependent endocytosis of virus by host cell"/>
    <property type="evidence" value="ECO:0007669"/>
    <property type="project" value="UniProtKB-UniRule"/>
</dbReference>
<feature type="domain" description="Human immunodeficiency virus 1 envelope glycoprotein Gp120" evidence="36">
    <location>
        <begin position="146"/>
        <end position="508"/>
    </location>
</feature>
<dbReference type="GO" id="GO:0019031">
    <property type="term" value="C:viral envelope"/>
    <property type="evidence" value="ECO:0007669"/>
    <property type="project" value="UniProtKB-KW"/>
</dbReference>
<evidence type="ECO:0000256" key="16">
    <source>
        <dbReference type="ARBA" id="ARBA00022729"/>
    </source>
</evidence>
<feature type="short sequence motif" description="YXXL motif; contains endocytosis signal" evidence="33">
    <location>
        <begin position="709"/>
        <end position="712"/>
    </location>
</feature>
<feature type="region of interest" description="V5" evidence="33">
    <location>
        <begin position="458"/>
        <end position="468"/>
    </location>
</feature>
<dbReference type="GO" id="GO:1903911">
    <property type="term" value="P:positive regulation of receptor clustering"/>
    <property type="evidence" value="ECO:0007669"/>
    <property type="project" value="UniProtKB-UniRule"/>
</dbReference>
<dbReference type="GO" id="GO:0019064">
    <property type="term" value="P:fusion of virus membrane with host plasma membrane"/>
    <property type="evidence" value="ECO:0007669"/>
    <property type="project" value="UniProtKB-UniRule"/>
</dbReference>
<evidence type="ECO:0000256" key="27">
    <source>
        <dbReference type="ARBA" id="ARBA00023157"/>
    </source>
</evidence>
<evidence type="ECO:0000256" key="2">
    <source>
        <dbReference type="ARBA" id="ARBA00004433"/>
    </source>
</evidence>
<comment type="miscellaneous">
    <text evidence="33">Inhibitors targeting HIV-1 viral envelope proteins are used as antiretroviral drugs. Attachment of virions to the cell surface via non-specific interactions and CD4 binding can be blocked by inhibitors that include cyanovirin-N, cyclotriazadisulfonamide analogs, PRO 2000, TNX 355 and PRO 542. In addition, BMS 806 can block CD4-induced conformational changes. Env interactions with the coreceptor molecules can be targeted by CCR5 antagonists including SCH-D, maraviroc (UK 427857) and aplaviroc (GW 873140), and the CXCR4 antagonist AMD 070. Fusion of viral and cellular membranes can be inhibited by peptides such as enfuvirtide and tifuvirtide (T 1249). Resistance to inhibitors associated with mutations in Env are observed. Most of the time, single mutations confer only a modest reduction in drug susceptibility. Combination of several mutations is usually required to develop a high-level drug resistance.</text>
</comment>
<feature type="coiled-coil region" evidence="33">
    <location>
        <begin position="630"/>
        <end position="664"/>
    </location>
</feature>
<evidence type="ECO:0000256" key="35">
    <source>
        <dbReference type="SAM" id="MobiDB-lite"/>
    </source>
</evidence>
<feature type="region of interest" description="Disordered" evidence="35">
    <location>
        <begin position="715"/>
        <end position="738"/>
    </location>
</feature>
<keyword evidence="18 33" id="KW-0946">Virion</keyword>
<accession>A0A286LGK3</accession>
<evidence type="ECO:0000256" key="22">
    <source>
        <dbReference type="ARBA" id="ARBA00022989"/>
    </source>
</evidence>
<comment type="subcellular location">
    <molecule>Surface protein gp120</molecule>
    <subcellularLocation>
        <location evidence="33">Virion membrane</location>
        <topology evidence="33">Peripheral membrane protein</topology>
    </subcellularLocation>
    <subcellularLocation>
        <location evidence="33">Host cell membrane</location>
        <topology evidence="33">Peripheral membrane protein</topology>
    </subcellularLocation>
    <subcellularLocation>
        <location evidence="33">Host endosome membrane</location>
        <topology evidence="33">Single-pass type I membrane protein</topology>
    </subcellularLocation>
    <text evidence="33">The surface protein is not anchored to the viral envelope, but associates with the extravirion surface through its binding to TM. It is probably concentrated at the site of budding and incorporated into the virions possibly by contacts between the cytoplasmic tail of Env and the N-terminus of Gag.</text>
</comment>
<comment type="domain">
    <text evidence="33">The membrane proximal external region (MPER) present in gp41 is a tryptophan-rich region recognized by the antibodies 2F5, Z13, and 4E10. MPER seems to play a role in fusion.</text>
</comment>
<keyword evidence="21 33" id="KW-1164">Virus endocytosis by host</keyword>
<comment type="domain">
    <text evidence="33">The CD4-binding region is targeted by the antibody b12.</text>
</comment>
<dbReference type="GO" id="GO:0039654">
    <property type="term" value="P:fusion of virus membrane with host endosome membrane"/>
    <property type="evidence" value="ECO:0007669"/>
    <property type="project" value="UniProtKB-UniRule"/>
</dbReference>
<keyword evidence="26 33" id="KW-0564">Palmitate</keyword>
<feature type="domain" description="Retroviral envelope protein GP41-like" evidence="37">
    <location>
        <begin position="527"/>
        <end position="716"/>
    </location>
</feature>
<evidence type="ECO:0000256" key="19">
    <source>
        <dbReference type="ARBA" id="ARBA00022870"/>
    </source>
</evidence>
<feature type="region of interest" description="CD4-binding loop" evidence="33">
    <location>
        <begin position="360"/>
        <end position="370"/>
    </location>
</feature>
<feature type="site" description="Cleavage; by host furin" evidence="33">
    <location>
        <begin position="508"/>
        <end position="509"/>
    </location>
</feature>
<dbReference type="Gene3D" id="2.170.40.20">
    <property type="entry name" value="Human immunodeficiency virus 1, Gp160, envelope glycoprotein"/>
    <property type="match status" value="2"/>
</dbReference>
<evidence type="ECO:0000256" key="12">
    <source>
        <dbReference type="ARBA" id="ARBA00022595"/>
    </source>
</evidence>
<dbReference type="GO" id="GO:0019082">
    <property type="term" value="P:viral protein processing"/>
    <property type="evidence" value="ECO:0007669"/>
    <property type="project" value="UniProtKB-UniRule"/>
</dbReference>
<keyword evidence="11 33" id="KW-0945">Host-virus interaction</keyword>
<comment type="function">
    <text evidence="33">Surface protein gp120: Attaches the virus to the host lymphoid cell by binding to the primary receptor CD4. This interaction induces a structural rearrangement creating a high affinity binding site for a chemokine coreceptor like CXCR4 and/or CCR5. Acts as a ligand for CD209/DC-SIGN and CLEC4M/DC-SIGNR, which are respectively found on dendritic cells (DCs), and on endothelial cells of liver sinusoids and lymph node sinuses. These interactions allow capture of viral particles at mucosal surfaces by these cells and subsequent transmission to permissive cells. HIV subverts the migration properties of dendritic cells to gain access to CD4+ T-cells in lymph nodes. Virus transmission to permissive T-cells occurs either in trans (without DCs infection, through viral capture and transmission), or in cis (following DCs productive infection, through the usual CD4-gp120 interaction), thereby inducing a robust infection. In trans infection, bound virions remain infectious over days and it is proposed that they are not degraded, but protected in non-lysosomal acidic organelles within the DCs close to the cell membrane thus contributing to the viral infectious potential during DCs' migration from the periphery to the lymphoid tissues. On arrival at lymphoid tissues, intact virions recycle back to DCs' cell surface allowing virus transmission to CD4+ T-cells.</text>
</comment>
<dbReference type="Pfam" id="PF00516">
    <property type="entry name" value="GP120"/>
    <property type="match status" value="2"/>
</dbReference>
<evidence type="ECO:0000256" key="31">
    <source>
        <dbReference type="ARBA" id="ARBA00023296"/>
    </source>
</evidence>
<evidence type="ECO:0000259" key="36">
    <source>
        <dbReference type="Pfam" id="PF00516"/>
    </source>
</evidence>
<evidence type="ECO:0000256" key="4">
    <source>
        <dbReference type="ARBA" id="ARBA00004563"/>
    </source>
</evidence>
<gene>
    <name evidence="33 38" type="primary">env</name>
</gene>
<comment type="subunit">
    <text evidence="32">The mature envelope protein (Env) consists of a homotrimer of non-covalently associated gp120-gp41 heterodimers. The resulting complex protrudes from the virus surface as a spike. There seems to be as few as 10 spikes on the average virion. Interacts with host CD4, CCR5 and CXCR4. Gp120 also interacts with the C-type lectins CD209/DC-SIGN and CLEC4M/DC-SIGNR (collectively referred to as DC-SIGN(R)). Gp120 and gp41 interact with GalCer. Gp120 interacts with host ITGA4/ITGB7 complex; on CD4+ T-cells, this interaction results in rapid activation of integrin ITGAL/LFA-1, which facilitates efficient cell-to-cell spreading of HIV-1. Gp120 interacts with cell-associated heparan sulfate; this interaction increases virus infectivity on permissive cells and may be involved in infection of CD4- cells.</text>
</comment>
<keyword evidence="17 33" id="KW-1161">Viral attachment to host cell</keyword>
<dbReference type="FunFam" id="2.170.40.20:FF:000003">
    <property type="entry name" value="Envelope glycoprotein gp160"/>
    <property type="match status" value="1"/>
</dbReference>
<keyword evidence="13 33" id="KW-0165">Cleavage on pair of basic residues</keyword>
<keyword evidence="10 33" id="KW-1165">Clathrin-mediated endocytosis of virus by host</keyword>
<comment type="subunit">
    <text evidence="33">The mature envelope protein (Env) consists of a homotrimer of non-covalently associated gp120-gp41 heterodimers. The resulting complex protrudes from the virus surface as a spike. There seems to be as few as 10 spikes on the average virion. Surface protein gp120 interacts with host CD4, CCR5 and CXCR4. Gp120 also interacts with the C-type lectins CD209/DC-SIGN and CLEC4M/DC-SIGNR (collectively referred to as DC-SIGN(R)). Gp120 and gp41 interact with GalCer. Gp120 interacts with host ITGA4/ITGB7 complex; on CD4+ T-cells, this interaction results in rapid activation of integrin ITGAL/LFA-1, which facilitates efficient cell-to-cell spreading of HIV-1. Gp120 interacts with cell-associated heparan sulfate; this interaction increases virus infectivity on permissive cells and may be involved in infection of CD4- cells.</text>
</comment>
<dbReference type="GO" id="GO:0019062">
    <property type="term" value="P:virion attachment to host cell"/>
    <property type="evidence" value="ECO:0007669"/>
    <property type="project" value="UniProtKB-UniRule"/>
</dbReference>
<organismHost>
    <name type="scientific">Homo sapiens</name>
    <name type="common">Human</name>
    <dbReference type="NCBI Taxonomy" id="9606"/>
</organismHost>
<keyword evidence="7 33" id="KW-1168">Fusion of virus membrane with host membrane</keyword>
<evidence type="ECO:0000256" key="21">
    <source>
        <dbReference type="ARBA" id="ARBA00022890"/>
    </source>
</evidence>
<name>A0A286LGK3_HV1</name>
<feature type="disulfide bond" evidence="33">
    <location>
        <begin position="51"/>
        <end position="71"/>
    </location>
</feature>
<dbReference type="FunFam" id="1.10.287.210:FF:000001">
    <property type="entry name" value="Envelope glycoprotein gp160"/>
    <property type="match status" value="1"/>
</dbReference>
<evidence type="ECO:0000256" key="9">
    <source>
        <dbReference type="ARBA" id="ARBA00022511"/>
    </source>
</evidence>
<feature type="chain" id="PRO_5023534602" description="Surface protein gp120" evidence="33">
    <location>
        <begin position="30"/>
        <end position="508"/>
    </location>
</feature>
<comment type="caution">
    <text evidence="33 34">Lacks conserved residue(s) required for the propagation of feature annotation.</text>
</comment>
<evidence type="ECO:0000256" key="14">
    <source>
        <dbReference type="ARBA" id="ARBA00022692"/>
    </source>
</evidence>
<dbReference type="HAMAP" id="MF_04083">
    <property type="entry name" value="HIV_ENV"/>
    <property type="match status" value="1"/>
</dbReference>
<evidence type="ECO:0000256" key="23">
    <source>
        <dbReference type="ARBA" id="ARBA00023046"/>
    </source>
</evidence>
<keyword evidence="22 33" id="KW-1133">Transmembrane helix</keyword>
<comment type="PTM">
    <text evidence="33">Palmitoylation of the transmembrane protein and of Env polyprotein (prior to its proteolytic cleavage) is essential for their association with host cell membrane lipid rafts. Palmitoylation is therefore required for envelope trafficking to classical lipid rafts, but not for viral replication.</text>
</comment>
<dbReference type="Gene3D" id="1.10.287.210">
    <property type="match status" value="1"/>
</dbReference>
<keyword evidence="24 33" id="KW-0175">Coiled coil</keyword>
<dbReference type="SUPFAM" id="SSF56502">
    <property type="entry name" value="gp120 core"/>
    <property type="match status" value="2"/>
</dbReference>
<feature type="region of interest" description="MPER; binding to GalCer" evidence="33">
    <location>
        <begin position="659"/>
        <end position="680"/>
    </location>
</feature>
<dbReference type="InterPro" id="IPR000328">
    <property type="entry name" value="GP41-like"/>
</dbReference>
<evidence type="ECO:0000256" key="6">
    <source>
        <dbReference type="ARBA" id="ARBA00004650"/>
    </source>
</evidence>
<evidence type="ECO:0000256" key="15">
    <source>
        <dbReference type="ARBA" id="ARBA00022703"/>
    </source>
</evidence>
<feature type="transmembrane region" description="Helical" evidence="34">
    <location>
        <begin position="675"/>
        <end position="696"/>
    </location>
</feature>
<feature type="region of interest" description="Fusion peptide" evidence="33">
    <location>
        <begin position="509"/>
        <end position="529"/>
    </location>
</feature>
<dbReference type="CDD" id="cd09909">
    <property type="entry name" value="HIV-1-like_HR1-HR2"/>
    <property type="match status" value="1"/>
</dbReference>
<evidence type="ECO:0000256" key="13">
    <source>
        <dbReference type="ARBA" id="ARBA00022685"/>
    </source>
</evidence>
<reference evidence="38" key="1">
    <citation type="journal article" date="2017" name="Sci. Rep.">
        <title>Recent increased identification and transmission of HIV-1 unique recombinant forms in Sweden.</title>
        <authorList>
            <person name="Neogi U."/>
            <person name="Siddik A.B."/>
            <person name="Kalaghatgi P."/>
            <person name="Gisslen M."/>
            <person name="Bratt G."/>
            <person name="Marrone G."/>
            <person name="Sonnerborg A."/>
        </authorList>
    </citation>
    <scope>NUCLEOTIDE SEQUENCE</scope>
    <source>
        <strain evidence="38">058SE</strain>
    </source>
</reference>
<dbReference type="GO" id="GO:0052031">
    <property type="term" value="P:symbiont-mediated perturbation of host defense response"/>
    <property type="evidence" value="ECO:0007669"/>
    <property type="project" value="UniProtKB-UniRule"/>
</dbReference>
<keyword evidence="23 33" id="KW-1039">Host endosome</keyword>
<evidence type="ECO:0000256" key="32">
    <source>
        <dbReference type="ARBA" id="ARBA00062028"/>
    </source>
</evidence>
<dbReference type="GO" id="GO:0005198">
    <property type="term" value="F:structural molecule activity"/>
    <property type="evidence" value="ECO:0007669"/>
    <property type="project" value="UniProtKB-UniRule"/>
</dbReference>
<comment type="subcellular location">
    <molecule>Transmembrane protein gp41</molecule>
    <subcellularLocation>
        <location evidence="33">Virion membrane</location>
        <topology evidence="33">Single-pass type I membrane protein</topology>
    </subcellularLocation>
    <subcellularLocation>
        <location evidence="33">Host cell membrane</location>
        <topology evidence="33">Single-pass type I membrane protein</topology>
    </subcellularLocation>
    <subcellularLocation>
        <location evidence="33">Host endosome membrane</location>
        <topology evidence="33">Single-pass type I membrane protein</topology>
    </subcellularLocation>
    <text evidence="33">It is probably concentrated at the site of budding and incorporated into the virions possibly by contacts between the cytoplasmic tail of Env and the N-terminus of Gag.</text>
</comment>
<keyword evidence="31 33" id="KW-1160">Virus entry into host cell</keyword>
<evidence type="ECO:0000256" key="34">
    <source>
        <dbReference type="RuleBase" id="RU363095"/>
    </source>
</evidence>
<evidence type="ECO:0000256" key="7">
    <source>
        <dbReference type="ARBA" id="ARBA00022506"/>
    </source>
</evidence>
<dbReference type="Pfam" id="PF00517">
    <property type="entry name" value="GP41"/>
    <property type="match status" value="1"/>
</dbReference>
<evidence type="ECO:0000256" key="30">
    <source>
        <dbReference type="ARBA" id="ARBA00023288"/>
    </source>
</evidence>
<proteinExistence type="inferred from homology"/>
<keyword evidence="9 33" id="KW-1032">Host cell membrane</keyword>
<evidence type="ECO:0000256" key="20">
    <source>
        <dbReference type="ARBA" id="ARBA00022879"/>
    </source>
</evidence>
<evidence type="ECO:0000313" key="38">
    <source>
        <dbReference type="EMBL" id="ASU62967.1"/>
    </source>
</evidence>
<dbReference type="SUPFAM" id="SSF58069">
    <property type="entry name" value="Virus ectodomain"/>
    <property type="match status" value="1"/>
</dbReference>
<evidence type="ECO:0000256" key="29">
    <source>
        <dbReference type="ARBA" id="ARBA00023280"/>
    </source>
</evidence>
<feature type="region of interest" description="Immunosuppression" evidence="33">
    <location>
        <begin position="571"/>
        <end position="589"/>
    </location>
</feature>
<comment type="domain">
    <text evidence="33 34">The 17 amino acids long immunosuppressive region is present in many retroviral envelope proteins. Synthetic peptides derived from this relatively conserved sequence inhibit immune function in vitro and in vivo.</text>
</comment>
<evidence type="ECO:0000259" key="37">
    <source>
        <dbReference type="Pfam" id="PF00517"/>
    </source>
</evidence>
<comment type="domain">
    <text evidence="33">Some of the most genetically diverse regions of the viral genome are present in Env. They are called variable regions 1 through 5 (V1 through V5). Coreceptor usage of gp120 is determined mainly by the primary structure of the third variable region (V3) in the outer domain of gp120. The sequence of V3 determines which coreceptor, CCR5 and/or CXCR4 (corresponding to R5/macrophage, X4/T cell and R5X4/T cell and macrophage tropism), is used to trigger the fusion potential of the Env complex, and hence which cells the virus can infect. Binding to CCR5 involves a region adjacent in addition to V3.</text>
</comment>
<keyword evidence="19 33" id="KW-1043">Host membrane</keyword>
<dbReference type="InterPro" id="IPR037527">
    <property type="entry name" value="Gp160"/>
</dbReference>
<dbReference type="EMBL" id="MF373161">
    <property type="protein sequence ID" value="ASU62967.1"/>
    <property type="molecule type" value="Genomic_DNA"/>
</dbReference>
<keyword evidence="29 33" id="KW-0899">Viral immunoevasion</keyword>
<feature type="chain" id="PRO_5023534601" description="Transmembrane protein gp41" evidence="33">
    <location>
        <begin position="509"/>
        <end position="853"/>
    </location>
</feature>
<evidence type="ECO:0000256" key="5">
    <source>
        <dbReference type="ARBA" id="ARBA00004578"/>
    </source>
</evidence>
<keyword evidence="27 33" id="KW-1015">Disulfide bond</keyword>
<keyword evidence="14 33" id="KW-0812">Transmembrane</keyword>
<feature type="short sequence motif" description="Di-leucine internalization motif" evidence="33">
    <location>
        <begin position="852"/>
        <end position="853"/>
    </location>
</feature>
<keyword evidence="20 33" id="KW-0261">Viral envelope protein</keyword>
<feature type="disulfide bond" evidence="33">
    <location>
        <begin position="216"/>
        <end position="245"/>
    </location>
</feature>
<feature type="disulfide bond" evidence="33">
    <location>
        <begin position="226"/>
        <end position="237"/>
    </location>
</feature>
<evidence type="ECO:0000256" key="11">
    <source>
        <dbReference type="ARBA" id="ARBA00022581"/>
    </source>
</evidence>
<dbReference type="GO" id="GO:1903908">
    <property type="term" value="P:positive regulation of plasma membrane raft polarization"/>
    <property type="evidence" value="ECO:0007669"/>
    <property type="project" value="UniProtKB-UniRule"/>
</dbReference>
<feature type="disulfide bond" evidence="33">
    <location>
        <begin position="595"/>
        <end position="601"/>
    </location>
</feature>
<evidence type="ECO:0000256" key="8">
    <source>
        <dbReference type="ARBA" id="ARBA00022510"/>
    </source>
</evidence>
<feature type="chain" id="PRO_5023534600" description="Envelope glycoprotein gp160" evidence="33">
    <location>
        <begin position="30"/>
        <end position="853"/>
    </location>
</feature>
<keyword evidence="16 33" id="KW-0732">Signal</keyword>
<dbReference type="GO" id="GO:0016020">
    <property type="term" value="C:membrane"/>
    <property type="evidence" value="ECO:0007669"/>
    <property type="project" value="UniProtKB-UniRule"/>
</dbReference>
<comment type="function">
    <text evidence="33">Transmembrane protein gp41: Acts as a class I viral fusion protein. Under the current model, the protein has at least 3 conformational states: pre-fusion native state, pre-hairpin intermediate state, and post-fusion hairpin state. During fusion of viral and target intracellular membranes, the coiled coil regions (heptad repeats) assume a trimer-of-hairpins structure, positioning the fusion peptide in close proximity to the C-terminal region of the ectodomain. The formation of this structure appears to drive apposition and subsequent fusion of viral and target cell membranes. Complete fusion occurs in host cell endosomes and is dynamin-dependent, however some lipid transfer might occur at the plasma membrane. The virus undergoes clathrin-dependent internalization long before endosomal fusion, thus minimizing the surface exposure of conserved viral epitopes during fusion and reducing the efficacy of inhibitors targeting these epitopes. Membranes fusion leads to delivery of the nucleocapsid into the cytoplasm.</text>
</comment>
<keyword evidence="28 33" id="KW-0325">Glycoprotein</keyword>
<comment type="PTM">
    <text evidence="33">Highly glycosylated by host. The high number of glycan on the protein is reffered to as 'glycan shield' because it contributes to hide protein sequence from adaptive immune system.</text>
</comment>
<sequence>MKVKETRKSCQHLRGILLLGMLMICSAEDQLWVTVYYGVPVWKEATTTLFCASDAKAYDTEAHNVWATHACVPTDPNPQEVVLENVTEKFNMWKNSMVEQMHEDIISLWDQSLKPCVKLTPLCVTLHCTNLTNSTTTSISPTMSPEIKNCSFNTTTSMRDKIEKKYALFYDLDVVPIDNNNTNTSYTSYRLISCNTSVITQACPKVSFEPIPIHFCTPAGFALLKCNDKKFNGTGPCKNVSTVQCTHGIRPVVSTQLLLNGSLAEEEAVLRSEISPDNAKTIIVQLNETVQINCTRPNNNTRKSIHIGPGRAFYATGDIIGDIRQAYCNVSGKAWNKTLGKVVIKLREQFNNKTIVFKQSSGGDPEIVMHNFNCGGEFFYCNTTKLFDSTWNTNATWDRNWNDTSGENDTIRLPCRIKQIINMWQEVGKAMYAPPISGLISCSSNITGLLLVRDGGENTTEEEIFRPGGGNMKDNWRSELYKYKVVKIEPLGVAPTKAKRRVVQREKRAVTFGAMFLGFLGAAGSTMGAASITLTVQARQLLSGIVQQQSNLLKAIEAQQHLLQLTVWGIKQLQARVLAGEKYLKDQQLLGIWGCSGKLICTTAVPWNTSWSNRSLDDIWNNMTWMQWEKEIDNYTSLIYTLIEESQNQQEKNELDLLELDKWASLWNWFDISNWLWYIKIFIMIVGGLIGLRIILPVLSIVNRVRQGYSPLSFQTRLPAPRGPDRPEGIEEDGGEQGRDRSIRLVDGFLALIWDDLRSLCLFSYHRLRDLLLIAARIVELLGRRGREILKYWWNLLQYWTQELKKSAISLFNATAIAVAEGTDRVIELLQRTGRAILHIPVRIRQGLERLLL</sequence>
<dbReference type="FunFam" id="1.20.5.490:FF:000001">
    <property type="entry name" value="Envelope glycoprotein gp160"/>
    <property type="match status" value="1"/>
</dbReference>
<feature type="topological domain" description="Extracellular" evidence="33">
    <location>
        <begin position="30"/>
        <end position="681"/>
    </location>
</feature>
<evidence type="ECO:0000256" key="10">
    <source>
        <dbReference type="ARBA" id="ARBA00022570"/>
    </source>
</evidence>
<keyword evidence="25 33" id="KW-0472">Membrane</keyword>
<evidence type="ECO:0000256" key="24">
    <source>
        <dbReference type="ARBA" id="ARBA00023054"/>
    </source>
</evidence>